<protein>
    <submittedName>
        <fullName evidence="2">Uncharacterized protein</fullName>
    </submittedName>
</protein>
<accession>A0A915KQ28</accession>
<dbReference type="WBParaSite" id="nRc.2.0.1.t39828-RA">
    <property type="protein sequence ID" value="nRc.2.0.1.t39828-RA"/>
    <property type="gene ID" value="nRc.2.0.1.g39828"/>
</dbReference>
<dbReference type="AlphaFoldDB" id="A0A915KQ28"/>
<proteinExistence type="predicted"/>
<reference evidence="2" key="1">
    <citation type="submission" date="2022-11" db="UniProtKB">
        <authorList>
            <consortium name="WormBaseParasite"/>
        </authorList>
    </citation>
    <scope>IDENTIFICATION</scope>
</reference>
<name>A0A915KQ28_ROMCU</name>
<evidence type="ECO:0000313" key="2">
    <source>
        <dbReference type="WBParaSite" id="nRc.2.0.1.t39828-RA"/>
    </source>
</evidence>
<organism evidence="1 2">
    <name type="scientific">Romanomermis culicivorax</name>
    <name type="common">Nematode worm</name>
    <dbReference type="NCBI Taxonomy" id="13658"/>
    <lineage>
        <taxon>Eukaryota</taxon>
        <taxon>Metazoa</taxon>
        <taxon>Ecdysozoa</taxon>
        <taxon>Nematoda</taxon>
        <taxon>Enoplea</taxon>
        <taxon>Dorylaimia</taxon>
        <taxon>Mermithida</taxon>
        <taxon>Mermithoidea</taxon>
        <taxon>Mermithidae</taxon>
        <taxon>Romanomermis</taxon>
    </lineage>
</organism>
<evidence type="ECO:0000313" key="1">
    <source>
        <dbReference type="Proteomes" id="UP000887565"/>
    </source>
</evidence>
<sequence>MIMSELHIVYFSDDIGAENVFNGLFGYNLIQSSTKEIVVVGRESDAMVIYQATKHFVPTVVLPDAGGPLSYD</sequence>
<keyword evidence="1" id="KW-1185">Reference proteome</keyword>
<dbReference type="Proteomes" id="UP000887565">
    <property type="component" value="Unplaced"/>
</dbReference>